<organism evidence="1 2">
    <name type="scientific">Pluteus cervinus</name>
    <dbReference type="NCBI Taxonomy" id="181527"/>
    <lineage>
        <taxon>Eukaryota</taxon>
        <taxon>Fungi</taxon>
        <taxon>Dikarya</taxon>
        <taxon>Basidiomycota</taxon>
        <taxon>Agaricomycotina</taxon>
        <taxon>Agaricomycetes</taxon>
        <taxon>Agaricomycetidae</taxon>
        <taxon>Agaricales</taxon>
        <taxon>Pluteineae</taxon>
        <taxon>Pluteaceae</taxon>
        <taxon>Pluteus</taxon>
    </lineage>
</organism>
<evidence type="ECO:0000313" key="2">
    <source>
        <dbReference type="Proteomes" id="UP000308600"/>
    </source>
</evidence>
<evidence type="ECO:0000313" key="1">
    <source>
        <dbReference type="EMBL" id="TFK74213.1"/>
    </source>
</evidence>
<accession>A0ACD3B7C6</accession>
<keyword evidence="2" id="KW-1185">Reference proteome</keyword>
<name>A0ACD3B7C6_9AGAR</name>
<dbReference type="EMBL" id="ML208269">
    <property type="protein sequence ID" value="TFK74213.1"/>
    <property type="molecule type" value="Genomic_DNA"/>
</dbReference>
<gene>
    <name evidence="1" type="ORF">BDN72DRAFT_955849</name>
</gene>
<sequence length="300" mass="33795">MAFCFPPEVECMIFEIAARSAELCVVERINLLLVSKRTQHWVESIIYRTSIYTPPSGGSLHLLPKDAAPPVPSSKLHFVRHLHIVGIKNSDKAFIRSMLLECRKLTILSLLTVNGPCATLIFHLILEGKLPNLERLSINMRRVSRESYSSSDRPIHLIQQVLSSLTHLELLGDPPYSRTLEMCSFLGTYLPNLTHLCLLGSSDIPPSIVTTILSSSLGPKLKVFAITRFHLERSDTLTGKQENIDRYEEIGVDDIRLVCLKQEVTNFVPDYLSEARGSSNGAWEFVEDIIEERKKKTGRV</sequence>
<protein>
    <submittedName>
        <fullName evidence="1">Uncharacterized protein</fullName>
    </submittedName>
</protein>
<reference evidence="1 2" key="1">
    <citation type="journal article" date="2019" name="Nat. Ecol. Evol.">
        <title>Megaphylogeny resolves global patterns of mushroom evolution.</title>
        <authorList>
            <person name="Varga T."/>
            <person name="Krizsan K."/>
            <person name="Foldi C."/>
            <person name="Dima B."/>
            <person name="Sanchez-Garcia M."/>
            <person name="Sanchez-Ramirez S."/>
            <person name="Szollosi G.J."/>
            <person name="Szarkandi J.G."/>
            <person name="Papp V."/>
            <person name="Albert L."/>
            <person name="Andreopoulos W."/>
            <person name="Angelini C."/>
            <person name="Antonin V."/>
            <person name="Barry K.W."/>
            <person name="Bougher N.L."/>
            <person name="Buchanan P."/>
            <person name="Buyck B."/>
            <person name="Bense V."/>
            <person name="Catcheside P."/>
            <person name="Chovatia M."/>
            <person name="Cooper J."/>
            <person name="Damon W."/>
            <person name="Desjardin D."/>
            <person name="Finy P."/>
            <person name="Geml J."/>
            <person name="Haridas S."/>
            <person name="Hughes K."/>
            <person name="Justo A."/>
            <person name="Karasinski D."/>
            <person name="Kautmanova I."/>
            <person name="Kiss B."/>
            <person name="Kocsube S."/>
            <person name="Kotiranta H."/>
            <person name="LaButti K.M."/>
            <person name="Lechner B.E."/>
            <person name="Liimatainen K."/>
            <person name="Lipzen A."/>
            <person name="Lukacs Z."/>
            <person name="Mihaltcheva S."/>
            <person name="Morgado L.N."/>
            <person name="Niskanen T."/>
            <person name="Noordeloos M.E."/>
            <person name="Ohm R.A."/>
            <person name="Ortiz-Santana B."/>
            <person name="Ovrebo C."/>
            <person name="Racz N."/>
            <person name="Riley R."/>
            <person name="Savchenko A."/>
            <person name="Shiryaev A."/>
            <person name="Soop K."/>
            <person name="Spirin V."/>
            <person name="Szebenyi C."/>
            <person name="Tomsovsky M."/>
            <person name="Tulloss R.E."/>
            <person name="Uehling J."/>
            <person name="Grigoriev I.V."/>
            <person name="Vagvolgyi C."/>
            <person name="Papp T."/>
            <person name="Martin F.M."/>
            <person name="Miettinen O."/>
            <person name="Hibbett D.S."/>
            <person name="Nagy L.G."/>
        </authorList>
    </citation>
    <scope>NUCLEOTIDE SEQUENCE [LARGE SCALE GENOMIC DNA]</scope>
    <source>
        <strain evidence="1 2">NL-1719</strain>
    </source>
</reference>
<dbReference type="Proteomes" id="UP000308600">
    <property type="component" value="Unassembled WGS sequence"/>
</dbReference>
<proteinExistence type="predicted"/>